<feature type="compositionally biased region" description="Polar residues" evidence="3">
    <location>
        <begin position="1195"/>
        <end position="1204"/>
    </location>
</feature>
<evidence type="ECO:0000256" key="2">
    <source>
        <dbReference type="SAM" id="Coils"/>
    </source>
</evidence>
<sequence length="1285" mass="139143">MQLVNSQTPTTNSLSIASSATAPFSLLHQSSETESCVSSSSTIFSSLDRTSDGGRQPTTVTKRSISVAGMAPLASGLLLMSSKSKRTNKYSLGSFEGRLSSLSASVSPSQHNTNLPQIRLVVQYQSVDVLPLTYYDDLRKFVIEKFQPLVEFLEPLLSTKKKEEIAKCLVNIHEKADNSDVAGFLASIVNHELDSYANLSLLFRSNSIGSKAVESYVKLVGAEYLHNLFKTFIENLITSTDDLEVDPNRLICANSSALPSSPNSNFSSLQSDNSSQLVKNQRALMNLVKVVWTKVKASLEYFPHDLRESLSSIRRTVETRHGEEVADQMISGCLFLRYLCPALHGPTLFGLTNAVPDEPRVSRNLTLIAKVLQTMANFSHFEAKENYMRFMNEFVVAMRDEMRAFLRAISTTAGSTTSGGTDVNPDIWIKRTNATYNCHSSIDLGYELTMMHRYLSAVVEAHPNIPEGIHELPTLLRSISQLSTASNLRRSASGLSSTDSTVSADHYLKEDAHAHGSVAVSRFNHQASKLSTISAPQALGSAVGFDYRSGHFEGHFGNPRNMMYSGLPRRNVSSNPSLLKLDTPIESEPPVKFDNNDEAEEEVGVGEVGAATDSESERYDEKSCLCPTKVQQFFGDNFQFHENARPGVTSSQSKQCTDAELCSINEVAVDSTMPMKGNSTATTPAKVFCPPPRPPVSSTVLKTPSSPVVSSGNLRGRSNSFKQKASPKPTATSATTVEREKPIEKVNSPRLDRLNGSLRRTSSRNSLSGSLTAVKSATCDLDSQTGAAYVSPALYQKWPSGPDIHSTATDGPELTPVAARPMLTLHFPPPPPVPVSAGITSDSAAPLVGVLRSTGWSGSCTNIRMGTRAIRMSRERDLSSLGTVVSAVPAVSTAEADMLQMNPVPVILQCTEMVNQASVAKVPAICSTNDYEYSLPGLSRSIVSASGSDLSHVPDAALSLTWPEEGNAAAGTAYVRENLGPTLSMRWPGRPSAAVEGETTAVVDAFHVSDSTSAPQNLCPREAPIEADSFVPASVHRQRRAIVSTDSVLASANNGRQQAAGSEDEALLAKVYNFLFGSVNAKESVWGRDPEVRATESENVYQNYQRDSPHGQFVDSGMESLESNHLETLESRLRIMEEQVQQGRNEIAQATAANSHLQLQGQETGVNDLVNQICLLRLMRQRDAVGHSSSSSSSANLGFSNQNGRDVLPPPVSASTFEPNPDAPIPDPLTACCTKNGETPPAPYWTNSPLFDTHTGLPQPLSDLMETEGGRGPRNQQNQDRQRRF</sequence>
<dbReference type="InterPro" id="IPR039360">
    <property type="entry name" value="Ras_GTPase"/>
</dbReference>
<dbReference type="SUPFAM" id="SSF48350">
    <property type="entry name" value="GTPase activation domain, GAP"/>
    <property type="match status" value="1"/>
</dbReference>
<dbReference type="EMBL" id="GEEE01021646">
    <property type="protein sequence ID" value="JAP41579.1"/>
    <property type="molecule type" value="Transcribed_RNA"/>
</dbReference>
<feature type="compositionally biased region" description="Low complexity" evidence="3">
    <location>
        <begin position="724"/>
        <end position="736"/>
    </location>
</feature>
<feature type="compositionally biased region" description="Polar residues" evidence="3">
    <location>
        <begin position="696"/>
        <end position="723"/>
    </location>
</feature>
<dbReference type="GO" id="GO:0005096">
    <property type="term" value="F:GTPase activator activity"/>
    <property type="evidence" value="ECO:0007669"/>
    <property type="project" value="UniProtKB-KW"/>
</dbReference>
<dbReference type="InterPro" id="IPR008936">
    <property type="entry name" value="Rho_GTPase_activation_prot"/>
</dbReference>
<protein>
    <recommendedName>
        <fullName evidence="4">Ras-GAP domain-containing protein</fullName>
    </recommendedName>
</protein>
<dbReference type="Pfam" id="PF00616">
    <property type="entry name" value="RasGAP"/>
    <property type="match status" value="1"/>
</dbReference>
<feature type="region of interest" description="Disordered" evidence="3">
    <location>
        <begin position="673"/>
        <end position="745"/>
    </location>
</feature>
<dbReference type="InterPro" id="IPR001936">
    <property type="entry name" value="RasGAP_dom"/>
</dbReference>
<name>A0A0X3NP11_SCHSO</name>
<dbReference type="PANTHER" id="PTHR10194">
    <property type="entry name" value="RAS GTPASE-ACTIVATING PROTEINS"/>
    <property type="match status" value="1"/>
</dbReference>
<gene>
    <name evidence="5" type="ORF">TR139961</name>
</gene>
<proteinExistence type="predicted"/>
<accession>A0A0X3NP11</accession>
<dbReference type="PANTHER" id="PTHR10194:SF60">
    <property type="entry name" value="RAS GTPASE-ACTIVATING PROTEIN RASKOL"/>
    <property type="match status" value="1"/>
</dbReference>
<feature type="domain" description="Ras-GAP" evidence="4">
    <location>
        <begin position="184"/>
        <end position="377"/>
    </location>
</feature>
<keyword evidence="1" id="KW-0343">GTPase activation</keyword>
<reference evidence="5" key="1">
    <citation type="submission" date="2016-01" db="EMBL/GenBank/DDBJ databases">
        <title>Reference transcriptome for the parasite Schistocephalus solidus: insights into the molecular evolution of parasitism.</title>
        <authorList>
            <person name="Hebert F.O."/>
            <person name="Grambauer S."/>
            <person name="Barber I."/>
            <person name="Landry C.R."/>
            <person name="Aubin-Horth N."/>
        </authorList>
    </citation>
    <scope>NUCLEOTIDE SEQUENCE</scope>
</reference>
<feature type="coiled-coil region" evidence="2">
    <location>
        <begin position="1126"/>
        <end position="1153"/>
    </location>
</feature>
<evidence type="ECO:0000313" key="5">
    <source>
        <dbReference type="EMBL" id="JAP41579.1"/>
    </source>
</evidence>
<dbReference type="PROSITE" id="PS50018">
    <property type="entry name" value="RAS_GTPASE_ACTIV_2"/>
    <property type="match status" value="1"/>
</dbReference>
<dbReference type="Gene3D" id="1.10.506.10">
    <property type="entry name" value="GTPase Activation - p120gap, domain 1"/>
    <property type="match status" value="2"/>
</dbReference>
<keyword evidence="2" id="KW-0175">Coiled coil</keyword>
<evidence type="ECO:0000256" key="1">
    <source>
        <dbReference type="ARBA" id="ARBA00022468"/>
    </source>
</evidence>
<dbReference type="SMART" id="SM00323">
    <property type="entry name" value="RasGAP"/>
    <property type="match status" value="1"/>
</dbReference>
<feature type="region of interest" description="Disordered" evidence="3">
    <location>
        <begin position="1186"/>
        <end position="1285"/>
    </location>
</feature>
<organism evidence="5">
    <name type="scientific">Schistocephalus solidus</name>
    <name type="common">Tapeworm</name>
    <dbReference type="NCBI Taxonomy" id="70667"/>
    <lineage>
        <taxon>Eukaryota</taxon>
        <taxon>Metazoa</taxon>
        <taxon>Spiralia</taxon>
        <taxon>Lophotrochozoa</taxon>
        <taxon>Platyhelminthes</taxon>
        <taxon>Cestoda</taxon>
        <taxon>Eucestoda</taxon>
        <taxon>Diphyllobothriidea</taxon>
        <taxon>Diphyllobothriidae</taxon>
        <taxon>Schistocephalus</taxon>
    </lineage>
</organism>
<evidence type="ECO:0000259" key="4">
    <source>
        <dbReference type="PROSITE" id="PS50018"/>
    </source>
</evidence>
<evidence type="ECO:0000256" key="3">
    <source>
        <dbReference type="SAM" id="MobiDB-lite"/>
    </source>
</evidence>